<dbReference type="PANTHER" id="PTHR30349">
    <property type="entry name" value="PHAGE INTEGRASE-RELATED"/>
    <property type="match status" value="1"/>
</dbReference>
<evidence type="ECO:0000256" key="1">
    <source>
        <dbReference type="ARBA" id="ARBA00008857"/>
    </source>
</evidence>
<comment type="similarity">
    <text evidence="1">Belongs to the 'phage' integrase family.</text>
</comment>
<dbReference type="GO" id="GO:0003677">
    <property type="term" value="F:DNA binding"/>
    <property type="evidence" value="ECO:0007669"/>
    <property type="project" value="UniProtKB-KW"/>
</dbReference>
<dbReference type="InterPro" id="IPR002104">
    <property type="entry name" value="Integrase_catalytic"/>
</dbReference>
<feature type="domain" description="Tyr recombinase" evidence="4">
    <location>
        <begin position="299"/>
        <end position="508"/>
    </location>
</feature>
<dbReference type="PROSITE" id="PS51898">
    <property type="entry name" value="TYR_RECOMBINASE"/>
    <property type="match status" value="1"/>
</dbReference>
<evidence type="ECO:0000256" key="3">
    <source>
        <dbReference type="ARBA" id="ARBA00023172"/>
    </source>
</evidence>
<gene>
    <name evidence="5" type="ORF">JYB65_12315</name>
</gene>
<dbReference type="EMBL" id="JAFJZZ010000006">
    <property type="protein sequence ID" value="MBN7774151.1"/>
    <property type="molecule type" value="Genomic_DNA"/>
</dbReference>
<dbReference type="GO" id="GO:0015074">
    <property type="term" value="P:DNA integration"/>
    <property type="evidence" value="ECO:0007669"/>
    <property type="project" value="InterPro"/>
</dbReference>
<evidence type="ECO:0000256" key="2">
    <source>
        <dbReference type="ARBA" id="ARBA00023125"/>
    </source>
</evidence>
<dbReference type="InterPro" id="IPR010998">
    <property type="entry name" value="Integrase_recombinase_N"/>
</dbReference>
<keyword evidence="6" id="KW-1185">Reference proteome</keyword>
<dbReference type="Proteomes" id="UP000664545">
    <property type="component" value="Unassembled WGS sequence"/>
</dbReference>
<protein>
    <submittedName>
        <fullName evidence="5">Tyrosine-type recombinase/integrase</fullName>
    </submittedName>
</protein>
<dbReference type="RefSeq" id="WP_206582990.1">
    <property type="nucleotide sequence ID" value="NZ_JAFJZZ010000006.1"/>
</dbReference>
<dbReference type="InterPro" id="IPR013762">
    <property type="entry name" value="Integrase-like_cat_sf"/>
</dbReference>
<organism evidence="5 6">
    <name type="scientific">Clostridium aminobutyricum</name>
    <dbReference type="NCBI Taxonomy" id="33953"/>
    <lineage>
        <taxon>Bacteria</taxon>
        <taxon>Bacillati</taxon>
        <taxon>Bacillota</taxon>
        <taxon>Clostridia</taxon>
        <taxon>Eubacteriales</taxon>
        <taxon>Clostridiaceae</taxon>
        <taxon>Clostridium</taxon>
    </lineage>
</organism>
<name>A0A939DAC3_CLOAM</name>
<dbReference type="SUPFAM" id="SSF56349">
    <property type="entry name" value="DNA breaking-rejoining enzymes"/>
    <property type="match status" value="1"/>
</dbReference>
<proteinExistence type="inferred from homology"/>
<comment type="caution">
    <text evidence="5">The sequence shown here is derived from an EMBL/GenBank/DDBJ whole genome shotgun (WGS) entry which is preliminary data.</text>
</comment>
<dbReference type="CDD" id="cd01189">
    <property type="entry name" value="INT_ICEBs1_C_like"/>
    <property type="match status" value="1"/>
</dbReference>
<evidence type="ECO:0000313" key="5">
    <source>
        <dbReference type="EMBL" id="MBN7774151.1"/>
    </source>
</evidence>
<dbReference type="Gene3D" id="1.10.150.130">
    <property type="match status" value="1"/>
</dbReference>
<dbReference type="PANTHER" id="PTHR30349:SF41">
    <property type="entry name" value="INTEGRASE_RECOMBINASE PROTEIN MJ0367-RELATED"/>
    <property type="match status" value="1"/>
</dbReference>
<evidence type="ECO:0000259" key="4">
    <source>
        <dbReference type="PROSITE" id="PS51898"/>
    </source>
</evidence>
<dbReference type="AlphaFoldDB" id="A0A939DAC3"/>
<reference evidence="5" key="1">
    <citation type="submission" date="2021-02" db="EMBL/GenBank/DDBJ databases">
        <title>Abyssanaerobacter marinus gen.nov., sp., nov, anaerobic bacterium isolated from the Onnuri vent field of Indian Ocean and suggestion of Mogibacteriaceae fam. nov., and proposal of reclassification of ambiguous this family's genus member.</title>
        <authorList>
            <person name="Kim Y.J."/>
            <person name="Yang J.-A."/>
        </authorList>
    </citation>
    <scope>NUCLEOTIDE SEQUENCE</scope>
    <source>
        <strain evidence="5">DSM 2634</strain>
    </source>
</reference>
<dbReference type="GO" id="GO:0006310">
    <property type="term" value="P:DNA recombination"/>
    <property type="evidence" value="ECO:0007669"/>
    <property type="project" value="UniProtKB-KW"/>
</dbReference>
<dbReference type="InterPro" id="IPR011010">
    <property type="entry name" value="DNA_brk_join_enz"/>
</dbReference>
<keyword evidence="2" id="KW-0238">DNA-binding</keyword>
<sequence length="523" mass="59279">MSISKELKEKYQARLLSEQIVAKELGIPKKAVQELISTGALQAVEVSGKSLISISSLAAMLGEEKPSDFGQHLPVLHTSEELSCSLTNNELVQIPIQEEVKDMIYKGSVSVLKDGRFMVQIEKGKKSDGKRDRESKSLRDEIQAQKYLDSRLNELNGTNSVSSPMVYPMSAPMIFPISQPYAMPAGNIPTYTNKTFEQYALDILNGCIGKATSRTINSYRESLFQVVRHIGNVKMVEIDDIQLRKLFDTLSYYYVKNYLKKSSFRTTKMIFELAVSNKDIPSAPFTKLKCPTSKQIIDSETEAYSDEEITVILSEFIAYQNPILYPMFAICECTGMRPGELRALEWSKFNPADKTIAIRQAVSKDYEEIESITKATDYREFISITKSAFGVRTLRLSDLAVQALLEWRKILDHSPAPMKNSKFIFSSRSGDFKSETSVKSLIQRFVKKAGIKDMRLTLYRFRHTMCTRLILAGQPIPVIQRIMEDNTVDVIMKIYTHVTEQQAMAACGEYYDQLNQRHLAIVV</sequence>
<dbReference type="Pfam" id="PF00589">
    <property type="entry name" value="Phage_integrase"/>
    <property type="match status" value="1"/>
</dbReference>
<accession>A0A939DAC3</accession>
<dbReference type="InterPro" id="IPR050090">
    <property type="entry name" value="Tyrosine_recombinase_XerCD"/>
</dbReference>
<evidence type="ECO:0000313" key="6">
    <source>
        <dbReference type="Proteomes" id="UP000664545"/>
    </source>
</evidence>
<keyword evidence="3" id="KW-0233">DNA recombination</keyword>
<dbReference type="Gene3D" id="1.10.443.10">
    <property type="entry name" value="Intergrase catalytic core"/>
    <property type="match status" value="1"/>
</dbReference>